<evidence type="ECO:0000259" key="3">
    <source>
        <dbReference type="Pfam" id="PF07940"/>
    </source>
</evidence>
<dbReference type="Gene3D" id="2.70.98.70">
    <property type="match status" value="1"/>
</dbReference>
<keyword evidence="2" id="KW-0732">Signal</keyword>
<evidence type="ECO:0000256" key="2">
    <source>
        <dbReference type="SAM" id="SignalP"/>
    </source>
</evidence>
<gene>
    <name evidence="4" type="ORF">STSP1_01417</name>
</gene>
<dbReference type="STRING" id="1941349.STSP1_01417"/>
<dbReference type="RefSeq" id="WP_085755698.1">
    <property type="nucleotide sequence ID" value="NZ_CP021023.1"/>
</dbReference>
<name>A0A1W6LMQ5_9BACT</name>
<dbReference type="Proteomes" id="UP000193334">
    <property type="component" value="Chromosome"/>
</dbReference>
<dbReference type="PANTHER" id="PTHR38045:SF1">
    <property type="entry name" value="HEPARINASE II_III-LIKE PROTEIN"/>
    <property type="match status" value="1"/>
</dbReference>
<dbReference type="AlphaFoldDB" id="A0A1W6LMQ5"/>
<dbReference type="SUPFAM" id="SSF48230">
    <property type="entry name" value="Chondroitin AC/alginate lyase"/>
    <property type="match status" value="1"/>
</dbReference>
<dbReference type="GO" id="GO:0030313">
    <property type="term" value="C:cell envelope"/>
    <property type="evidence" value="ECO:0007669"/>
    <property type="project" value="UniProtKB-SubCell"/>
</dbReference>
<proteinExistence type="predicted"/>
<accession>A0A1W6LMQ5</accession>
<sequence precursor="true">MSALRLAAAAVLICSFAQAGAVDDFSISEKIKKSHPRITWTKQRQERLNKLRGKSKELSAMYHGALRQAENMLDLRPVEEKKIGRRLLSKSRETIERVLYPALCYRITGQKRFLKSAEAAMLNAAGFKSWNPSHFLDVGEMSCALGFGLDWLYNDLPEDSRKIIADAIIEKGLKPSLKGKHWWARANMNWNQVCNGGLTIGALAVYERAPEIAGEVIKRAVKNIPPSMEVYEPNGSYPEGPGYWKYGTSYNVIFLDALQTALGTDFGLSEMEGFSKTGEFYSFATGLSGRYFNYSDGGSGRNFTPAAFWLAGRYDKPSWTDHEIDEISHFAKGDFSGTPHGRFFPLSLLWAEEDMLKNHSNTSENEYFSKGINPIAIFRTKHFYLGLKGGTPSANHAHMDAGSFVLDTEGVRWAADLGSQSYHGLEKRGIKLWQGSQNGQRWTIFRLNNYSHNTLVVDGKLQRVKGFASVGKPSPNSRLAAQTDLSEIYEGQLESAIRKAELVGRNAVIKDSLSAGDKDRTVRWAFMTKADIEISGSSAILKRKGQELKFKAISDSFVPKLEIYSAKGPREYDAENKGAKMLGFKFELKSGEKAQLKAVFTKN</sequence>
<evidence type="ECO:0000313" key="5">
    <source>
        <dbReference type="Proteomes" id="UP000193334"/>
    </source>
</evidence>
<dbReference type="Pfam" id="PF07940">
    <property type="entry name" value="Hepar_II_III_C"/>
    <property type="match status" value="1"/>
</dbReference>
<keyword evidence="5" id="KW-1185">Reference proteome</keyword>
<dbReference type="GO" id="GO:0016829">
    <property type="term" value="F:lyase activity"/>
    <property type="evidence" value="ECO:0007669"/>
    <property type="project" value="InterPro"/>
</dbReference>
<organism evidence="4 5">
    <name type="scientific">Sedimentisphaera salicampi</name>
    <dbReference type="NCBI Taxonomy" id="1941349"/>
    <lineage>
        <taxon>Bacteria</taxon>
        <taxon>Pseudomonadati</taxon>
        <taxon>Planctomycetota</taxon>
        <taxon>Phycisphaerae</taxon>
        <taxon>Sedimentisphaerales</taxon>
        <taxon>Sedimentisphaeraceae</taxon>
        <taxon>Sedimentisphaera</taxon>
    </lineage>
</organism>
<dbReference type="InterPro" id="IPR008929">
    <property type="entry name" value="Chondroitin_lyas"/>
</dbReference>
<dbReference type="Gene3D" id="1.50.10.100">
    <property type="entry name" value="Chondroitin AC/alginate lyase"/>
    <property type="match status" value="1"/>
</dbReference>
<evidence type="ECO:0000256" key="1">
    <source>
        <dbReference type="ARBA" id="ARBA00004196"/>
    </source>
</evidence>
<evidence type="ECO:0000313" key="4">
    <source>
        <dbReference type="EMBL" id="ARN57023.1"/>
    </source>
</evidence>
<feature type="signal peptide" evidence="2">
    <location>
        <begin position="1"/>
        <end position="19"/>
    </location>
</feature>
<dbReference type="KEGG" id="pbp:STSP1_01417"/>
<dbReference type="PANTHER" id="PTHR38045">
    <property type="entry name" value="CHROMOSOME 1, WHOLE GENOME SHOTGUN SEQUENCE"/>
    <property type="match status" value="1"/>
</dbReference>
<feature type="chain" id="PRO_5013117293" evidence="2">
    <location>
        <begin position="20"/>
        <end position="603"/>
    </location>
</feature>
<comment type="subcellular location">
    <subcellularLocation>
        <location evidence="1">Cell envelope</location>
    </subcellularLocation>
</comment>
<protein>
    <submittedName>
        <fullName evidence="4">Heparinase II/III-like protein</fullName>
    </submittedName>
</protein>
<reference evidence="5" key="1">
    <citation type="submission" date="2017-04" db="EMBL/GenBank/DDBJ databases">
        <title>Comparative genomics and description of representatives of a novel lineage of planctomycetes thriving in anoxic sediments.</title>
        <authorList>
            <person name="Spring S."/>
            <person name="Bunk B."/>
            <person name="Sproer C."/>
        </authorList>
    </citation>
    <scope>NUCLEOTIDE SEQUENCE [LARGE SCALE GENOMIC DNA]</scope>
    <source>
        <strain evidence="5">ST-PulAB-D4</strain>
    </source>
</reference>
<dbReference type="InterPro" id="IPR012480">
    <property type="entry name" value="Hepar_II_III_C"/>
</dbReference>
<feature type="domain" description="Heparinase II/III-like C-terminal" evidence="3">
    <location>
        <begin position="376"/>
        <end position="537"/>
    </location>
</feature>
<dbReference type="EMBL" id="CP021023">
    <property type="protein sequence ID" value="ARN57023.1"/>
    <property type="molecule type" value="Genomic_DNA"/>
</dbReference>